<dbReference type="Gene3D" id="3.90.660.10">
    <property type="match status" value="1"/>
</dbReference>
<dbReference type="InterPro" id="IPR036188">
    <property type="entry name" value="FAD/NAD-bd_sf"/>
</dbReference>
<dbReference type="GO" id="GO:0016491">
    <property type="term" value="F:oxidoreductase activity"/>
    <property type="evidence" value="ECO:0007669"/>
    <property type="project" value="InterPro"/>
</dbReference>
<organism evidence="3 4">
    <name type="scientific">Vigna mungo</name>
    <name type="common">Black gram</name>
    <name type="synonym">Phaseolus mungo</name>
    <dbReference type="NCBI Taxonomy" id="3915"/>
    <lineage>
        <taxon>Eukaryota</taxon>
        <taxon>Viridiplantae</taxon>
        <taxon>Streptophyta</taxon>
        <taxon>Embryophyta</taxon>
        <taxon>Tracheophyta</taxon>
        <taxon>Spermatophyta</taxon>
        <taxon>Magnoliopsida</taxon>
        <taxon>eudicotyledons</taxon>
        <taxon>Gunneridae</taxon>
        <taxon>Pentapetalae</taxon>
        <taxon>rosids</taxon>
        <taxon>fabids</taxon>
        <taxon>Fabales</taxon>
        <taxon>Fabaceae</taxon>
        <taxon>Papilionoideae</taxon>
        <taxon>50 kb inversion clade</taxon>
        <taxon>NPAAA clade</taxon>
        <taxon>indigoferoid/millettioid clade</taxon>
        <taxon>Phaseoleae</taxon>
        <taxon>Vigna</taxon>
    </lineage>
</organism>
<dbReference type="Proteomes" id="UP001374535">
    <property type="component" value="Chromosome 2"/>
</dbReference>
<evidence type="ECO:0000313" key="4">
    <source>
        <dbReference type="Proteomes" id="UP001374535"/>
    </source>
</evidence>
<feature type="domain" description="Amine oxidase" evidence="2">
    <location>
        <begin position="30"/>
        <end position="345"/>
    </location>
</feature>
<protein>
    <recommendedName>
        <fullName evidence="2">Amine oxidase domain-containing protein</fullName>
    </recommendedName>
</protein>
<evidence type="ECO:0000259" key="2">
    <source>
        <dbReference type="Pfam" id="PF01593"/>
    </source>
</evidence>
<dbReference type="SUPFAM" id="SSF51905">
    <property type="entry name" value="FAD/NAD(P)-binding domain"/>
    <property type="match status" value="1"/>
</dbReference>
<dbReference type="EMBL" id="CP144699">
    <property type="protein sequence ID" value="WVZ19392.1"/>
    <property type="molecule type" value="Genomic_DNA"/>
</dbReference>
<dbReference type="Gene3D" id="3.50.50.60">
    <property type="entry name" value="FAD/NAD(P)-binding domain"/>
    <property type="match status" value="1"/>
</dbReference>
<dbReference type="InterPro" id="IPR002937">
    <property type="entry name" value="Amino_oxidase"/>
</dbReference>
<evidence type="ECO:0000256" key="1">
    <source>
        <dbReference type="ARBA" id="ARBA00005995"/>
    </source>
</evidence>
<dbReference type="InterPro" id="IPR050281">
    <property type="entry name" value="Flavin_monoamine_oxidase"/>
</dbReference>
<dbReference type="AlphaFoldDB" id="A0AAQ3P2E9"/>
<gene>
    <name evidence="3" type="ORF">V8G54_006714</name>
</gene>
<reference evidence="3 4" key="1">
    <citation type="journal article" date="2023" name="Life. Sci Alliance">
        <title>Evolutionary insights into 3D genome organization and epigenetic landscape of Vigna mungo.</title>
        <authorList>
            <person name="Junaid A."/>
            <person name="Singh B."/>
            <person name="Bhatia S."/>
        </authorList>
    </citation>
    <scope>NUCLEOTIDE SEQUENCE [LARGE SCALE GENOMIC DNA]</scope>
    <source>
        <strain evidence="3">Urdbean</strain>
    </source>
</reference>
<sequence>MDEALEAEYNTLIDDMVLVVAQKGEQAMKMSLEECLEYALKIRRTTRTESSEESKQNNFADRPFDSKWESSVKKKLGEEILSPQERRVVDWHFARLEYGCAASLNDVSLPYWNQGDVYGGFGGAHCMIKGGYSSVVESLGEGITIHLNHVITNVSYGIKEPGQSYKVKVSTTNDHEFIGDVVLVTDPLGCLKAATIQFSPPLPQWKCSSVYTVLPTFPSVFWDDDVDYFGATTGERNSRGRCFKFWNVRKTVGAPILIALVIGKAVIDGQSLSSSGSPKLFGQDSVPNFVAYVVTDWGRDPFSYASGEDYDILWRLVDNCLFFAGEATCQEHPDIVGGAMMSGLRDIGNDYIVEVEGLEIKDKLYLFELRGKEVEIKRDPTLTRRVVTPEALLKEREIETMTLVWNLSQAEFVEGETEESGLTPNEEIPAEGRELLEALKKIEDHFLRSYDSVKENLGRMEDIGRRFATTQASRPELEDITWEEEHYIKQQLDWTYFPVITHAMLIADAESITNEIKGYLVRRIYI</sequence>
<dbReference type="SUPFAM" id="SSF54373">
    <property type="entry name" value="FAD-linked reductases, C-terminal domain"/>
    <property type="match status" value="1"/>
</dbReference>
<dbReference type="Pfam" id="PF01593">
    <property type="entry name" value="Amino_oxidase"/>
    <property type="match status" value="1"/>
</dbReference>
<comment type="similarity">
    <text evidence="1">Belongs to the flavin monoamine oxidase family.</text>
</comment>
<keyword evidence="4" id="KW-1185">Reference proteome</keyword>
<dbReference type="PANTHER" id="PTHR10742:SF410">
    <property type="entry name" value="LYSINE-SPECIFIC HISTONE DEMETHYLASE 2"/>
    <property type="match status" value="1"/>
</dbReference>
<proteinExistence type="inferred from homology"/>
<accession>A0AAQ3P2E9</accession>
<evidence type="ECO:0000313" key="3">
    <source>
        <dbReference type="EMBL" id="WVZ19392.1"/>
    </source>
</evidence>
<name>A0AAQ3P2E9_VIGMU</name>
<dbReference type="PANTHER" id="PTHR10742">
    <property type="entry name" value="FLAVIN MONOAMINE OXIDASE"/>
    <property type="match status" value="1"/>
</dbReference>